<accession>A0A2Y9C5W4</accession>
<feature type="transmembrane region" description="Helical" evidence="1">
    <location>
        <begin position="110"/>
        <end position="127"/>
    </location>
</feature>
<comment type="caution">
    <text evidence="2">The sequence shown here is derived from an EMBL/GenBank/DDBJ whole genome shotgun (WGS) entry which is preliminary data.</text>
</comment>
<organism evidence="2 3">
    <name type="scientific">Faecalicatena orotica</name>
    <dbReference type="NCBI Taxonomy" id="1544"/>
    <lineage>
        <taxon>Bacteria</taxon>
        <taxon>Bacillati</taxon>
        <taxon>Bacillota</taxon>
        <taxon>Clostridia</taxon>
        <taxon>Lachnospirales</taxon>
        <taxon>Lachnospiraceae</taxon>
        <taxon>Faecalicatena</taxon>
    </lineage>
</organism>
<feature type="transmembrane region" description="Helical" evidence="1">
    <location>
        <begin position="133"/>
        <end position="152"/>
    </location>
</feature>
<dbReference type="RefSeq" id="WP_109732372.1">
    <property type="nucleotide sequence ID" value="NZ_BAAACK010000029.1"/>
</dbReference>
<evidence type="ECO:0000313" key="3">
    <source>
        <dbReference type="Proteomes" id="UP000245845"/>
    </source>
</evidence>
<reference evidence="2 3" key="1">
    <citation type="submission" date="2018-05" db="EMBL/GenBank/DDBJ databases">
        <title>The Hungate 1000. A catalogue of reference genomes from the rumen microbiome.</title>
        <authorList>
            <person name="Kelly W."/>
        </authorList>
    </citation>
    <scope>NUCLEOTIDE SEQUENCE [LARGE SCALE GENOMIC DNA]</scope>
    <source>
        <strain evidence="2 3">NLAE-zl-C242</strain>
    </source>
</reference>
<evidence type="ECO:0000313" key="2">
    <source>
        <dbReference type="EMBL" id="PWJ28027.1"/>
    </source>
</evidence>
<protein>
    <submittedName>
        <fullName evidence="2">Putative membrane protein</fullName>
    </submittedName>
</protein>
<name>A0A2Y9C5W4_9FIRM</name>
<gene>
    <name evidence="2" type="ORF">A8806_110203</name>
</gene>
<keyword evidence="3" id="KW-1185">Reference proteome</keyword>
<keyword evidence="1" id="KW-0812">Transmembrane</keyword>
<evidence type="ECO:0000256" key="1">
    <source>
        <dbReference type="SAM" id="Phobius"/>
    </source>
</evidence>
<proteinExistence type="predicted"/>
<dbReference type="EMBL" id="QGDL01000010">
    <property type="protein sequence ID" value="PWJ28027.1"/>
    <property type="molecule type" value="Genomic_DNA"/>
</dbReference>
<dbReference type="OrthoDB" id="1779993at2"/>
<sequence>MTRSEFLQELRQALENDLSGSIVQENVQFYNQYITDEMAKGKSEEEVLQMLGDPWIIARTVIDAADGTDKSTVYEAGGGSYTGYESGREQAREQNPKVHVFGLNTWWKKLLLILGIVMIVVAVFAIISGVISLLAPILVPILIIMIVIRFIGNRRG</sequence>
<dbReference type="Proteomes" id="UP000245845">
    <property type="component" value="Unassembled WGS sequence"/>
</dbReference>
<dbReference type="Pfam" id="PF22564">
    <property type="entry name" value="HAAS"/>
    <property type="match status" value="1"/>
</dbReference>
<keyword evidence="1" id="KW-1133">Transmembrane helix</keyword>
<dbReference type="AlphaFoldDB" id="A0A2Y9C5W4"/>
<keyword evidence="1" id="KW-0472">Membrane</keyword>